<comment type="cofactor">
    <cofactor evidence="5">
        <name>Zn(2+)</name>
        <dbReference type="ChEBI" id="CHEBI:29105"/>
    </cofactor>
    <text evidence="5">Binds 1 zinc ion per subunit.</text>
</comment>
<gene>
    <name evidence="5 9" type="primary">astE</name>
    <name evidence="9" type="ORF">V6256_12945</name>
</gene>
<dbReference type="InterPro" id="IPR050178">
    <property type="entry name" value="AspA/AstE_fam"/>
</dbReference>
<dbReference type="PANTHER" id="PTHR15162:SF7">
    <property type="entry name" value="SUCCINYLGLUTAMATE DESUCCINYLASE"/>
    <property type="match status" value="1"/>
</dbReference>
<dbReference type="NCBIfam" id="TIGR03242">
    <property type="entry name" value="arg_catab_astE"/>
    <property type="match status" value="1"/>
</dbReference>
<dbReference type="InterPro" id="IPR016681">
    <property type="entry name" value="SuccinylGlu_desuccinylase"/>
</dbReference>
<dbReference type="EC" id="3.5.1.96" evidence="5 6"/>
<dbReference type="CDD" id="cd03855">
    <property type="entry name" value="M14_ASTE"/>
    <property type="match status" value="1"/>
</dbReference>
<comment type="caution">
    <text evidence="9">The sequence shown here is derived from an EMBL/GenBank/DDBJ whole genome shotgun (WGS) entry which is preliminary data.</text>
</comment>
<evidence type="ECO:0000256" key="3">
    <source>
        <dbReference type="ARBA" id="ARBA00022801"/>
    </source>
</evidence>
<organism evidence="9 10">
    <name type="scientific">Psychromonas aquatilis</name>
    <dbReference type="NCBI Taxonomy" id="2005072"/>
    <lineage>
        <taxon>Bacteria</taxon>
        <taxon>Pseudomonadati</taxon>
        <taxon>Pseudomonadota</taxon>
        <taxon>Gammaproteobacteria</taxon>
        <taxon>Alteromonadales</taxon>
        <taxon>Psychromonadaceae</taxon>
        <taxon>Psychromonas</taxon>
    </lineage>
</organism>
<keyword evidence="4 5" id="KW-0862">Zinc</keyword>
<name>A0ABU9GT98_9GAMM</name>
<dbReference type="Proteomes" id="UP001369082">
    <property type="component" value="Unassembled WGS sequence"/>
</dbReference>
<dbReference type="InterPro" id="IPR007036">
    <property type="entry name" value="Aste_AspA_hybrid_dom"/>
</dbReference>
<evidence type="ECO:0000256" key="4">
    <source>
        <dbReference type="ARBA" id="ARBA00022833"/>
    </source>
</evidence>
<dbReference type="HAMAP" id="MF_00767">
    <property type="entry name" value="Arg_catab_AstE"/>
    <property type="match status" value="1"/>
</dbReference>
<comment type="function">
    <text evidence="5">Transforms N(2)-succinylglutamate into succinate and glutamate.</text>
</comment>
<evidence type="ECO:0000256" key="5">
    <source>
        <dbReference type="HAMAP-Rule" id="MF_00767"/>
    </source>
</evidence>
<dbReference type="EMBL" id="JBAKAZ010000061">
    <property type="protein sequence ID" value="MEL0630517.1"/>
    <property type="molecule type" value="Genomic_DNA"/>
</dbReference>
<comment type="similarity">
    <text evidence="5">Belongs to the AspA/AstE family. Succinylglutamate desuccinylase subfamily.</text>
</comment>
<keyword evidence="10" id="KW-1185">Reference proteome</keyword>
<feature type="binding site" evidence="5">
    <location>
        <position position="56"/>
    </location>
    <ligand>
        <name>Zn(2+)</name>
        <dbReference type="ChEBI" id="CHEBI:29105"/>
    </ligand>
</feature>
<evidence type="ECO:0000259" key="8">
    <source>
        <dbReference type="Pfam" id="PF24827"/>
    </source>
</evidence>
<dbReference type="GO" id="GO:0009017">
    <property type="term" value="F:succinylglutamate desuccinylase activity"/>
    <property type="evidence" value="ECO:0007669"/>
    <property type="project" value="UniProtKB-EC"/>
</dbReference>
<comment type="catalytic activity">
    <reaction evidence="5">
        <text>N-succinyl-L-glutamate + H2O = L-glutamate + succinate</text>
        <dbReference type="Rhea" id="RHEA:15169"/>
        <dbReference type="ChEBI" id="CHEBI:15377"/>
        <dbReference type="ChEBI" id="CHEBI:29985"/>
        <dbReference type="ChEBI" id="CHEBI:30031"/>
        <dbReference type="ChEBI" id="CHEBI:58763"/>
        <dbReference type="EC" id="3.5.1.96"/>
    </reaction>
</comment>
<evidence type="ECO:0000256" key="1">
    <source>
        <dbReference type="ARBA" id="ARBA00022503"/>
    </source>
</evidence>
<comment type="pathway">
    <text evidence="5">Amino-acid degradation; L-arginine degradation via AST pathway; L-glutamate and succinate from L-arginine: step 5/5.</text>
</comment>
<dbReference type="PIRSF" id="PIRSF017020">
    <property type="entry name" value="AstE"/>
    <property type="match status" value="1"/>
</dbReference>
<evidence type="ECO:0000313" key="9">
    <source>
        <dbReference type="EMBL" id="MEL0630517.1"/>
    </source>
</evidence>
<accession>A0ABU9GT98</accession>
<keyword evidence="1 5" id="KW-0056">Arginine metabolism</keyword>
<reference evidence="9 10" key="1">
    <citation type="submission" date="2024-02" db="EMBL/GenBank/DDBJ databases">
        <title>Bacteria isolated from the canopy kelp, Nereocystis luetkeana.</title>
        <authorList>
            <person name="Pfister C.A."/>
            <person name="Younker I.T."/>
            <person name="Light S.H."/>
        </authorList>
    </citation>
    <scope>NUCLEOTIDE SEQUENCE [LARGE SCALE GENOMIC DNA]</scope>
    <source>
        <strain evidence="9 10">TI.1.05</strain>
    </source>
</reference>
<dbReference type="RefSeq" id="WP_341598644.1">
    <property type="nucleotide sequence ID" value="NZ_JBAKAZ010000061.1"/>
</dbReference>
<proteinExistence type="inferred from homology"/>
<dbReference type="InterPro" id="IPR055438">
    <property type="entry name" value="AstE_AspA_cat"/>
</dbReference>
<keyword evidence="3 5" id="KW-0378">Hydrolase</keyword>
<evidence type="ECO:0000313" key="10">
    <source>
        <dbReference type="Proteomes" id="UP001369082"/>
    </source>
</evidence>
<dbReference type="SUPFAM" id="SSF53187">
    <property type="entry name" value="Zn-dependent exopeptidases"/>
    <property type="match status" value="1"/>
</dbReference>
<keyword evidence="2 5" id="KW-0479">Metal-binding</keyword>
<dbReference type="PANTHER" id="PTHR15162">
    <property type="entry name" value="ASPARTOACYLASE"/>
    <property type="match status" value="1"/>
</dbReference>
<feature type="binding site" evidence="5">
    <location>
        <position position="53"/>
    </location>
    <ligand>
        <name>Zn(2+)</name>
        <dbReference type="ChEBI" id="CHEBI:29105"/>
    </ligand>
</feature>
<evidence type="ECO:0000259" key="7">
    <source>
        <dbReference type="Pfam" id="PF04952"/>
    </source>
</evidence>
<feature type="binding site" evidence="5">
    <location>
        <position position="147"/>
    </location>
    <ligand>
        <name>Zn(2+)</name>
        <dbReference type="ChEBI" id="CHEBI:29105"/>
    </ligand>
</feature>
<dbReference type="Pfam" id="PF24827">
    <property type="entry name" value="AstE_AspA_cat"/>
    <property type="match status" value="1"/>
</dbReference>
<evidence type="ECO:0000256" key="2">
    <source>
        <dbReference type="ARBA" id="ARBA00022723"/>
    </source>
</evidence>
<feature type="domain" description="AstE/AspA barrel-sandwich hybrid" evidence="7">
    <location>
        <begin position="249"/>
        <end position="322"/>
    </location>
</feature>
<sequence>MFDFLAETIKSDHVSVTSGKTETLSWSRPAPGVITFEPDAATDKSVVISVGVHGNETAPIEIVSALVNHLIAGKRLLKVRLLVIIGNLEAMRQGQRYLTIDMNRLFSDHYLQHGSCYETQRALQLQEIMQHFYGAAQRHSHLHFDLHTAIRASQHLRFGLLPYLDKGQYDLHMIDWLQNIGLEAVVINHAPAATFSFFSSNQCDAASCTLELGKASPFGYNDLQQFTGIKQGLVNLISGQKNPSSSSSELQLYKVAKVLTKSSEQFKLNLDEQVKNFTAFNKGFILYEDHKNQYPIQQETAYILFPNNHVKVGFRAGLLLQKAHLSEIISPPE</sequence>
<evidence type="ECO:0000256" key="6">
    <source>
        <dbReference type="NCBIfam" id="TIGR03242"/>
    </source>
</evidence>
<dbReference type="Pfam" id="PF04952">
    <property type="entry name" value="AstE_AspA_hybrid"/>
    <property type="match status" value="1"/>
</dbReference>
<feature type="domain" description="Succinylglutamate desuccinylase/Aspartoacylase catalytic" evidence="8">
    <location>
        <begin position="44"/>
        <end position="233"/>
    </location>
</feature>
<feature type="active site" evidence="5">
    <location>
        <position position="211"/>
    </location>
</feature>
<dbReference type="Gene3D" id="3.40.630.10">
    <property type="entry name" value="Zn peptidases"/>
    <property type="match status" value="1"/>
</dbReference>
<dbReference type="NCBIfam" id="NF003706">
    <property type="entry name" value="PRK05324.1"/>
    <property type="match status" value="1"/>
</dbReference>
<protein>
    <recommendedName>
        <fullName evidence="5 6">Succinylglutamate desuccinylase</fullName>
        <ecNumber evidence="5 6">3.5.1.96</ecNumber>
    </recommendedName>
</protein>